<feature type="transmembrane region" description="Helical" evidence="1">
    <location>
        <begin position="33"/>
        <end position="51"/>
    </location>
</feature>
<dbReference type="Proteomes" id="UP000620366">
    <property type="component" value="Unassembled WGS sequence"/>
</dbReference>
<dbReference type="RefSeq" id="WP_249300024.1">
    <property type="nucleotide sequence ID" value="NZ_JACRSP010000002.1"/>
</dbReference>
<name>A0A926DDM5_9FIRM</name>
<evidence type="ECO:0000313" key="2">
    <source>
        <dbReference type="EMBL" id="MBC8536266.1"/>
    </source>
</evidence>
<dbReference type="EMBL" id="JACRSP010000002">
    <property type="protein sequence ID" value="MBC8536266.1"/>
    <property type="molecule type" value="Genomic_DNA"/>
</dbReference>
<gene>
    <name evidence="2" type="ORF">H8695_06110</name>
</gene>
<proteinExistence type="predicted"/>
<evidence type="ECO:0000256" key="1">
    <source>
        <dbReference type="SAM" id="Phobius"/>
    </source>
</evidence>
<keyword evidence="1" id="KW-1133">Transmembrane helix</keyword>
<organism evidence="2 3">
    <name type="scientific">Feifania hominis</name>
    <dbReference type="NCBI Taxonomy" id="2763660"/>
    <lineage>
        <taxon>Bacteria</taxon>
        <taxon>Bacillati</taxon>
        <taxon>Bacillota</taxon>
        <taxon>Clostridia</taxon>
        <taxon>Eubacteriales</taxon>
        <taxon>Feifaniaceae</taxon>
        <taxon>Feifania</taxon>
    </lineage>
</organism>
<protein>
    <submittedName>
        <fullName evidence="2">Uncharacterized protein</fullName>
    </submittedName>
</protein>
<keyword evidence="1" id="KW-0812">Transmembrane</keyword>
<accession>A0A926DDM5</accession>
<reference evidence="2" key="1">
    <citation type="submission" date="2020-08" db="EMBL/GenBank/DDBJ databases">
        <title>Genome public.</title>
        <authorList>
            <person name="Liu C."/>
            <person name="Sun Q."/>
        </authorList>
    </citation>
    <scope>NUCLEOTIDE SEQUENCE</scope>
    <source>
        <strain evidence="2">BX7</strain>
    </source>
</reference>
<sequence length="186" mass="19896">MFKRKNSKVPKNVEYVPKPALTEKQKREKRVKIALIVTAVCVVLAVGIFFFSGRIFELLSLDKDSVLTGGKAFAGSGLDSDVEVLPNQDKVTVPSELTGEIVFKGVYTTGLDGQRTALVEISEGILEVRAGRSIGQYTVKSIGERSIVLTGPGADGTEQDTELTLDNTTLKIEPIQAAAAGEEGTP</sequence>
<comment type="caution">
    <text evidence="2">The sequence shown here is derived from an EMBL/GenBank/DDBJ whole genome shotgun (WGS) entry which is preliminary data.</text>
</comment>
<dbReference type="AlphaFoldDB" id="A0A926DDM5"/>
<keyword evidence="1" id="KW-0472">Membrane</keyword>
<keyword evidence="3" id="KW-1185">Reference proteome</keyword>
<evidence type="ECO:0000313" key="3">
    <source>
        <dbReference type="Proteomes" id="UP000620366"/>
    </source>
</evidence>